<dbReference type="AlphaFoldDB" id="A0A9W6JJ67"/>
<dbReference type="RefSeq" id="WP_271205815.1">
    <property type="nucleotide sequence ID" value="NZ_BSFK01000016.1"/>
</dbReference>
<name>A0A9W6JJ67_9HYPH</name>
<dbReference type="EMBL" id="BSFK01000016">
    <property type="protein sequence ID" value="GLK77992.1"/>
    <property type="molecule type" value="Genomic_DNA"/>
</dbReference>
<dbReference type="Proteomes" id="UP001143364">
    <property type="component" value="Unassembled WGS sequence"/>
</dbReference>
<proteinExistence type="predicted"/>
<sequence>MTPSAFAAGLASYLDIMLAARRERQELDRTRTVFGRVRGETS</sequence>
<reference evidence="1" key="1">
    <citation type="journal article" date="2014" name="Int. J. Syst. Evol. Microbiol.">
        <title>Complete genome sequence of Corynebacterium casei LMG S-19264T (=DSM 44701T), isolated from a smear-ripened cheese.</title>
        <authorList>
            <consortium name="US DOE Joint Genome Institute (JGI-PGF)"/>
            <person name="Walter F."/>
            <person name="Albersmeier A."/>
            <person name="Kalinowski J."/>
            <person name="Ruckert C."/>
        </authorList>
    </citation>
    <scope>NUCLEOTIDE SEQUENCE</scope>
    <source>
        <strain evidence="1">VKM B-2555</strain>
    </source>
</reference>
<accession>A0A9W6JJ67</accession>
<keyword evidence="2" id="KW-1185">Reference proteome</keyword>
<reference evidence="1" key="2">
    <citation type="submission" date="2023-01" db="EMBL/GenBank/DDBJ databases">
        <authorList>
            <person name="Sun Q."/>
            <person name="Evtushenko L."/>
        </authorList>
    </citation>
    <scope>NUCLEOTIDE SEQUENCE</scope>
    <source>
        <strain evidence="1">VKM B-2555</strain>
    </source>
</reference>
<gene>
    <name evidence="1" type="ORF">GCM10008171_32460</name>
</gene>
<organism evidence="1 2">
    <name type="scientific">Methylopila jiangsuensis</name>
    <dbReference type="NCBI Taxonomy" id="586230"/>
    <lineage>
        <taxon>Bacteria</taxon>
        <taxon>Pseudomonadati</taxon>
        <taxon>Pseudomonadota</taxon>
        <taxon>Alphaproteobacteria</taxon>
        <taxon>Hyphomicrobiales</taxon>
        <taxon>Methylopilaceae</taxon>
        <taxon>Methylopila</taxon>
    </lineage>
</organism>
<protein>
    <submittedName>
        <fullName evidence="1">Uncharacterized protein</fullName>
    </submittedName>
</protein>
<evidence type="ECO:0000313" key="2">
    <source>
        <dbReference type="Proteomes" id="UP001143364"/>
    </source>
</evidence>
<evidence type="ECO:0000313" key="1">
    <source>
        <dbReference type="EMBL" id="GLK77992.1"/>
    </source>
</evidence>
<comment type="caution">
    <text evidence="1">The sequence shown here is derived from an EMBL/GenBank/DDBJ whole genome shotgun (WGS) entry which is preliminary data.</text>
</comment>